<reference evidence="2 3" key="1">
    <citation type="submission" date="2024-09" db="EMBL/GenBank/DDBJ databases">
        <authorList>
            <person name="Sun Q."/>
            <person name="Mori K."/>
        </authorList>
    </citation>
    <scope>NUCLEOTIDE SEQUENCE [LARGE SCALE GENOMIC DNA]</scope>
    <source>
        <strain evidence="2 3">NCAIM B.02301</strain>
    </source>
</reference>
<dbReference type="InterPro" id="IPR000845">
    <property type="entry name" value="Nucleoside_phosphorylase_d"/>
</dbReference>
<sequence length="97" mass="10446">MVPAGFPAVADRQVVASLSDSATKLGHGNLTFEGLTLTLDAFYSGSISFLHDVYQRSNVLVVEMENAALMTIASLRKLKAGAILAIDGCRCQFERRV</sequence>
<dbReference type="Gene3D" id="3.40.50.1580">
    <property type="entry name" value="Nucleoside phosphorylase domain"/>
    <property type="match status" value="1"/>
</dbReference>
<dbReference type="Proteomes" id="UP001589833">
    <property type="component" value="Unassembled WGS sequence"/>
</dbReference>
<organism evidence="2 3">
    <name type="scientific">Halalkalibacter alkalisediminis</name>
    <dbReference type="NCBI Taxonomy" id="935616"/>
    <lineage>
        <taxon>Bacteria</taxon>
        <taxon>Bacillati</taxon>
        <taxon>Bacillota</taxon>
        <taxon>Bacilli</taxon>
        <taxon>Bacillales</taxon>
        <taxon>Bacillaceae</taxon>
        <taxon>Halalkalibacter</taxon>
    </lineage>
</organism>
<evidence type="ECO:0000313" key="2">
    <source>
        <dbReference type="EMBL" id="MFC0560368.1"/>
    </source>
</evidence>
<evidence type="ECO:0000259" key="1">
    <source>
        <dbReference type="Pfam" id="PF01048"/>
    </source>
</evidence>
<dbReference type="InterPro" id="IPR035994">
    <property type="entry name" value="Nucleoside_phosphorylase_sf"/>
</dbReference>
<evidence type="ECO:0000313" key="3">
    <source>
        <dbReference type="Proteomes" id="UP001589833"/>
    </source>
</evidence>
<feature type="domain" description="Nucleoside phosphorylase" evidence="1">
    <location>
        <begin position="3"/>
        <end position="87"/>
    </location>
</feature>
<dbReference type="Pfam" id="PF01048">
    <property type="entry name" value="PNP_UDP_1"/>
    <property type="match status" value="1"/>
</dbReference>
<dbReference type="RefSeq" id="WP_273847813.1">
    <property type="nucleotide sequence ID" value="NZ_JAQQWT010000035.1"/>
</dbReference>
<keyword evidence="3" id="KW-1185">Reference proteome</keyword>
<dbReference type="SUPFAM" id="SSF53167">
    <property type="entry name" value="Purine and uridine phosphorylases"/>
    <property type="match status" value="1"/>
</dbReference>
<accession>A0ABV6NHY3</accession>
<gene>
    <name evidence="2" type="ORF">ACFFH4_15270</name>
</gene>
<proteinExistence type="predicted"/>
<comment type="caution">
    <text evidence="2">The sequence shown here is derived from an EMBL/GenBank/DDBJ whole genome shotgun (WGS) entry which is preliminary data.</text>
</comment>
<protein>
    <recommendedName>
        <fullName evidence="1">Nucleoside phosphorylase domain-containing protein</fullName>
    </recommendedName>
</protein>
<name>A0ABV6NHY3_9BACI</name>
<dbReference type="EMBL" id="JBHLTR010000023">
    <property type="protein sequence ID" value="MFC0560368.1"/>
    <property type="molecule type" value="Genomic_DNA"/>
</dbReference>